<keyword evidence="2" id="KW-1185">Reference proteome</keyword>
<sequence length="61" mass="6735">MTPDDDPVLERAWDLRYGDPTEFGRAVRALPRSPVATLLRGRLAQARLAWGNATASRRATA</sequence>
<organism evidence="1 2">
    <name type="scientific">Arsenicicoccus cauae</name>
    <dbReference type="NCBI Taxonomy" id="2663847"/>
    <lineage>
        <taxon>Bacteria</taxon>
        <taxon>Bacillati</taxon>
        <taxon>Actinomycetota</taxon>
        <taxon>Actinomycetes</taxon>
        <taxon>Micrococcales</taxon>
        <taxon>Intrasporangiaceae</taxon>
        <taxon>Arsenicicoccus</taxon>
    </lineage>
</organism>
<evidence type="ECO:0000313" key="1">
    <source>
        <dbReference type="EMBL" id="MTB70650.1"/>
    </source>
</evidence>
<evidence type="ECO:0000313" key="2">
    <source>
        <dbReference type="Proteomes" id="UP000431092"/>
    </source>
</evidence>
<dbReference type="RefSeq" id="WP_154592015.1">
    <property type="nucleotide sequence ID" value="NZ_WLVL01000004.1"/>
</dbReference>
<reference evidence="1 2" key="1">
    <citation type="submission" date="2019-11" db="EMBL/GenBank/DDBJ databases">
        <title>Whole genome sequencing identifies a novel species of the genus Arsenicicoccus isolated from human blood.</title>
        <authorList>
            <person name="Jeong J.H."/>
            <person name="Kweon O.J."/>
            <person name="Kim H.R."/>
            <person name="Kim T.-H."/>
            <person name="Ha S.-M."/>
            <person name="Lee M.-K."/>
        </authorList>
    </citation>
    <scope>NUCLEOTIDE SEQUENCE [LARGE SCALE GENOMIC DNA]</scope>
    <source>
        <strain evidence="1 2">MKL-02</strain>
    </source>
</reference>
<proteinExistence type="predicted"/>
<comment type="caution">
    <text evidence="1">The sequence shown here is derived from an EMBL/GenBank/DDBJ whole genome shotgun (WGS) entry which is preliminary data.</text>
</comment>
<gene>
    <name evidence="1" type="ORF">GGG17_01390</name>
</gene>
<dbReference type="AlphaFoldDB" id="A0A6I3IL19"/>
<dbReference type="EMBL" id="WLVL01000004">
    <property type="protein sequence ID" value="MTB70650.1"/>
    <property type="molecule type" value="Genomic_DNA"/>
</dbReference>
<dbReference type="Proteomes" id="UP000431092">
    <property type="component" value="Unassembled WGS sequence"/>
</dbReference>
<accession>A0A6I3IL19</accession>
<protein>
    <submittedName>
        <fullName evidence="1">Uncharacterized protein</fullName>
    </submittedName>
</protein>
<name>A0A6I3IL19_9MICO</name>